<name>A0A1A9VUI4_GLOAU</name>
<dbReference type="AlphaFoldDB" id="A0A1A9VUI4"/>
<sequence>MELCPLAVRQKLATFLMGSFNVSDLLDQRFIETQMPASGMTLSSQSSAFDLLRVLRRTHITSMSAISKKRLMIRSFRVHDTIFIPLANKHTTAVKHFIKRDKKKS</sequence>
<protein>
    <submittedName>
        <fullName evidence="1">Uncharacterized protein</fullName>
    </submittedName>
</protein>
<proteinExistence type="predicted"/>
<evidence type="ECO:0000313" key="1">
    <source>
        <dbReference type="EnsemblMetazoa" id="GAUT048066-PA"/>
    </source>
</evidence>
<reference evidence="1" key="1">
    <citation type="submission" date="2020-05" db="UniProtKB">
        <authorList>
            <consortium name="EnsemblMetazoa"/>
        </authorList>
    </citation>
    <scope>IDENTIFICATION</scope>
    <source>
        <strain evidence="1">TTRI</strain>
    </source>
</reference>
<evidence type="ECO:0000313" key="2">
    <source>
        <dbReference type="Proteomes" id="UP000078200"/>
    </source>
</evidence>
<keyword evidence="2" id="KW-1185">Reference proteome</keyword>
<dbReference type="EnsemblMetazoa" id="GAUT048066-RA">
    <property type="protein sequence ID" value="GAUT048066-PA"/>
    <property type="gene ID" value="GAUT048066"/>
</dbReference>
<dbReference type="VEuPathDB" id="VectorBase:GAUT048066"/>
<accession>A0A1A9VUI4</accession>
<organism evidence="1 2">
    <name type="scientific">Glossina austeni</name>
    <name type="common">Savannah tsetse fly</name>
    <dbReference type="NCBI Taxonomy" id="7395"/>
    <lineage>
        <taxon>Eukaryota</taxon>
        <taxon>Metazoa</taxon>
        <taxon>Ecdysozoa</taxon>
        <taxon>Arthropoda</taxon>
        <taxon>Hexapoda</taxon>
        <taxon>Insecta</taxon>
        <taxon>Pterygota</taxon>
        <taxon>Neoptera</taxon>
        <taxon>Endopterygota</taxon>
        <taxon>Diptera</taxon>
        <taxon>Brachycera</taxon>
        <taxon>Muscomorpha</taxon>
        <taxon>Hippoboscoidea</taxon>
        <taxon>Glossinidae</taxon>
        <taxon>Glossina</taxon>
    </lineage>
</organism>
<dbReference type="Proteomes" id="UP000078200">
    <property type="component" value="Unassembled WGS sequence"/>
</dbReference>